<evidence type="ECO:0000256" key="1">
    <source>
        <dbReference type="SAM" id="MobiDB-lite"/>
    </source>
</evidence>
<dbReference type="Proteomes" id="UP001251085">
    <property type="component" value="Unassembled WGS sequence"/>
</dbReference>
<evidence type="ECO:0000313" key="2">
    <source>
        <dbReference type="EMBL" id="MDT1063767.1"/>
    </source>
</evidence>
<gene>
    <name evidence="2" type="ORF">RM190_18020</name>
</gene>
<comment type="caution">
    <text evidence="2">The sequence shown here is derived from an EMBL/GenBank/DDBJ whole genome shotgun (WGS) entry which is preliminary data.</text>
</comment>
<accession>A0ABU3EHP1</accession>
<name>A0ABU3EHP1_9RHOB</name>
<dbReference type="EMBL" id="JAVRQI010000015">
    <property type="protein sequence ID" value="MDT1063767.1"/>
    <property type="molecule type" value="Genomic_DNA"/>
</dbReference>
<reference evidence="3" key="1">
    <citation type="submission" date="2023-07" db="EMBL/GenBank/DDBJ databases">
        <title>Characterization of two Paracoccaceae strains isolated from Phycosphere and proposal of Xinfangfangia lacusdiani sp. nov.</title>
        <authorList>
            <person name="Deng Y."/>
            <person name="Zhang Y.Q."/>
        </authorList>
    </citation>
    <scope>NUCLEOTIDE SEQUENCE [LARGE SCALE GENOMIC DNA]</scope>
    <source>
        <strain evidence="3">CPCC 101403</strain>
    </source>
</reference>
<protein>
    <recommendedName>
        <fullName evidence="4">DUF2442 domain-containing protein</fullName>
    </recommendedName>
</protein>
<organism evidence="2 3">
    <name type="scientific">Paracoccus broussonetiae</name>
    <dbReference type="NCBI Taxonomy" id="3075834"/>
    <lineage>
        <taxon>Bacteria</taxon>
        <taxon>Pseudomonadati</taxon>
        <taxon>Pseudomonadota</taxon>
        <taxon>Alphaproteobacteria</taxon>
        <taxon>Rhodobacterales</taxon>
        <taxon>Paracoccaceae</taxon>
        <taxon>Paracoccus</taxon>
    </lineage>
</organism>
<evidence type="ECO:0008006" key="4">
    <source>
        <dbReference type="Google" id="ProtNLM"/>
    </source>
</evidence>
<keyword evidence="3" id="KW-1185">Reference proteome</keyword>
<sequence>MNVMVDIQENRCVRIVFSNGIQTVIDGLDFSAAAQAELFEDAVNISQGAAPISLSVSVGPMQSTVVNTYTNPTAECNDGSGGSPPVSGASNAQFQDVHAVG</sequence>
<feature type="region of interest" description="Disordered" evidence="1">
    <location>
        <begin position="69"/>
        <end position="101"/>
    </location>
</feature>
<proteinExistence type="predicted"/>
<evidence type="ECO:0000313" key="3">
    <source>
        <dbReference type="Proteomes" id="UP001251085"/>
    </source>
</evidence>